<evidence type="ECO:0000256" key="3">
    <source>
        <dbReference type="ARBA" id="ARBA00022843"/>
    </source>
</evidence>
<name>A0A8K1GDM6_9PASS</name>
<keyword evidence="3" id="KW-0832">Ubl conjugation</keyword>
<protein>
    <recommendedName>
        <fullName evidence="5">ZMYM2-like/QRICH1 C-terminal domain-containing protein</fullName>
    </recommendedName>
</protein>
<dbReference type="Proteomes" id="UP000796761">
    <property type="component" value="Unassembled WGS sequence"/>
</dbReference>
<evidence type="ECO:0000313" key="7">
    <source>
        <dbReference type="Proteomes" id="UP000796761"/>
    </source>
</evidence>
<dbReference type="PANTHER" id="PTHR46963:SF3">
    <property type="entry name" value="DUF3504 DOMAIN-CONTAINING PROTEIN"/>
    <property type="match status" value="1"/>
</dbReference>
<feature type="compositionally biased region" description="Basic and acidic residues" evidence="4">
    <location>
        <begin position="156"/>
        <end position="166"/>
    </location>
</feature>
<evidence type="ECO:0000259" key="5">
    <source>
        <dbReference type="Pfam" id="PF12012"/>
    </source>
</evidence>
<dbReference type="AlphaFoldDB" id="A0A8K1GDM6"/>
<dbReference type="OrthoDB" id="5957988at2759"/>
<dbReference type="PANTHER" id="PTHR46963">
    <property type="entry name" value="SIMILAR TO RIKEN CDNA E130308A19"/>
    <property type="match status" value="1"/>
</dbReference>
<feature type="domain" description="ZMYM2-like/QRICH1 C-terminal" evidence="5">
    <location>
        <begin position="532"/>
        <end position="672"/>
    </location>
</feature>
<keyword evidence="2" id="KW-0597">Phosphoprotein</keyword>
<dbReference type="InterPro" id="IPR042838">
    <property type="entry name" value="KIAA1958"/>
</dbReference>
<accession>A0A8K1GDM6</accession>
<sequence length="685" mass="76460">MGGSAAVNHRPPPRQSESARDGGGSSLLLDLSKLVYWAHAHGTICNQIPTLEFIQDMDFLSSNNAGMWMCELGHTYYWPCGKLNYRGEEDTKAVGKIKRSLSSESLARESSFDEKRLKLSPSFFEMGQADSGSTGSSGGSQGVTEQKADSAYTRNNKLEGNQDTRKPITSFSATEQHVSMSGSRVQTGEQDVKSANYKDLQIICCEEHCEVDEDNQGDIISQDNVSEPSSEELQMLHCQNMALHQPTASQRAAFAPGARPPVPPAYILQASVSESEDSSRNILRLGPFSAAGPMAETSRARIPPGPAAPKVCFKPLSVPRTEAKAQLESQPSETFFEFQATSDVQQHLQLSSPEHGTLGMGSSGDGAENMGEDSNTSGSEQTPCSSPLQSPESHPPAASNGDVPKKKEKRVRYAAGVIKVFKEWLKLHHPSETCKIHALPPEDLDHYLVSFFISAKRQNGTDFSANTLNFFRHNINRYLKDHNYQYNILKGPQFRASQEAYKVKHWYLLQKKEEKEEKEWSLVENLTDKDVENLVKKGILTKTHPQGLLHLMLTNLIRGFGVRTHHQAHQLHWGQVVLRKTKEEVEYLEWKDDLSPGENEGLNPRLFAKPEDPDNCPVASYKQYASKRPPDMLNDNHPLYLSPKSLCSVWDKVWYSRKALPKAKIDKIMKVITQDIKGAIRNTRK</sequence>
<feature type="region of interest" description="Disordered" evidence="4">
    <location>
        <begin position="352"/>
        <end position="408"/>
    </location>
</feature>
<keyword evidence="1" id="KW-1017">Isopeptide bond</keyword>
<reference evidence="6" key="1">
    <citation type="submission" date="2019-04" db="EMBL/GenBank/DDBJ databases">
        <title>Genome assembly of Zosterops borbonicus 15179.</title>
        <authorList>
            <person name="Leroy T."/>
            <person name="Anselmetti Y."/>
            <person name="Tilak M.-K."/>
            <person name="Nabholz B."/>
        </authorList>
    </citation>
    <scope>NUCLEOTIDE SEQUENCE</scope>
    <source>
        <strain evidence="6">HGM_15179</strain>
        <tissue evidence="6">Muscle</tissue>
    </source>
</reference>
<evidence type="ECO:0000256" key="1">
    <source>
        <dbReference type="ARBA" id="ARBA00022499"/>
    </source>
</evidence>
<evidence type="ECO:0000256" key="4">
    <source>
        <dbReference type="SAM" id="MobiDB-lite"/>
    </source>
</evidence>
<dbReference type="InterPro" id="IPR021893">
    <property type="entry name" value="ZMYM2-like_C"/>
</dbReference>
<gene>
    <name evidence="6" type="ORF">HGM15179_010867</name>
</gene>
<organism evidence="6 7">
    <name type="scientific">Zosterops borbonicus</name>
    <dbReference type="NCBI Taxonomy" id="364589"/>
    <lineage>
        <taxon>Eukaryota</taxon>
        <taxon>Metazoa</taxon>
        <taxon>Chordata</taxon>
        <taxon>Craniata</taxon>
        <taxon>Vertebrata</taxon>
        <taxon>Euteleostomi</taxon>
        <taxon>Archelosauria</taxon>
        <taxon>Archosauria</taxon>
        <taxon>Dinosauria</taxon>
        <taxon>Saurischia</taxon>
        <taxon>Theropoda</taxon>
        <taxon>Coelurosauria</taxon>
        <taxon>Aves</taxon>
        <taxon>Neognathae</taxon>
        <taxon>Neoaves</taxon>
        <taxon>Telluraves</taxon>
        <taxon>Australaves</taxon>
        <taxon>Passeriformes</taxon>
        <taxon>Sylvioidea</taxon>
        <taxon>Zosteropidae</taxon>
        <taxon>Zosterops</taxon>
    </lineage>
</organism>
<evidence type="ECO:0000313" key="6">
    <source>
        <dbReference type="EMBL" id="TRZ16288.1"/>
    </source>
</evidence>
<feature type="compositionally biased region" description="Polar residues" evidence="4">
    <location>
        <begin position="167"/>
        <end position="189"/>
    </location>
</feature>
<keyword evidence="7" id="KW-1185">Reference proteome</keyword>
<feature type="compositionally biased region" description="Polar residues" evidence="4">
    <location>
        <begin position="372"/>
        <end position="392"/>
    </location>
</feature>
<dbReference type="Pfam" id="PF12012">
    <property type="entry name" value="DUF3504"/>
    <property type="match status" value="1"/>
</dbReference>
<dbReference type="EMBL" id="SWJQ01000324">
    <property type="protein sequence ID" value="TRZ16288.1"/>
    <property type="molecule type" value="Genomic_DNA"/>
</dbReference>
<proteinExistence type="predicted"/>
<evidence type="ECO:0000256" key="2">
    <source>
        <dbReference type="ARBA" id="ARBA00022553"/>
    </source>
</evidence>
<feature type="region of interest" description="Disordered" evidence="4">
    <location>
        <begin position="1"/>
        <end position="23"/>
    </location>
</feature>
<feature type="region of interest" description="Disordered" evidence="4">
    <location>
        <begin position="128"/>
        <end position="190"/>
    </location>
</feature>
<comment type="caution">
    <text evidence="6">The sequence shown here is derived from an EMBL/GenBank/DDBJ whole genome shotgun (WGS) entry which is preliminary data.</text>
</comment>